<keyword evidence="3" id="KW-1185">Reference proteome</keyword>
<feature type="signal peptide" evidence="1">
    <location>
        <begin position="1"/>
        <end position="21"/>
    </location>
</feature>
<dbReference type="RefSeq" id="WP_132114874.1">
    <property type="nucleotide sequence ID" value="NZ_SMJU01000002.1"/>
</dbReference>
<evidence type="ECO:0000313" key="2">
    <source>
        <dbReference type="EMBL" id="TDB68167.1"/>
    </source>
</evidence>
<keyword evidence="1" id="KW-0732">Signal</keyword>
<organism evidence="2 3">
    <name type="scientific">Arundinibacter roseus</name>
    <dbReference type="NCBI Taxonomy" id="2070510"/>
    <lineage>
        <taxon>Bacteria</taxon>
        <taxon>Pseudomonadati</taxon>
        <taxon>Bacteroidota</taxon>
        <taxon>Cytophagia</taxon>
        <taxon>Cytophagales</taxon>
        <taxon>Spirosomataceae</taxon>
        <taxon>Arundinibacter</taxon>
    </lineage>
</organism>
<dbReference type="Proteomes" id="UP000295706">
    <property type="component" value="Unassembled WGS sequence"/>
</dbReference>
<name>A0A4R4KIT8_9BACT</name>
<evidence type="ECO:0000313" key="3">
    <source>
        <dbReference type="Proteomes" id="UP000295706"/>
    </source>
</evidence>
<comment type="caution">
    <text evidence="2">The sequence shown here is derived from an EMBL/GenBank/DDBJ whole genome shotgun (WGS) entry which is preliminary data.</text>
</comment>
<evidence type="ECO:0000256" key="1">
    <source>
        <dbReference type="SAM" id="SignalP"/>
    </source>
</evidence>
<reference evidence="2 3" key="1">
    <citation type="submission" date="2019-02" db="EMBL/GenBank/DDBJ databases">
        <title>Arundinibacter roseus gen. nov., sp. nov., a new member of the family Cytophagaceae.</title>
        <authorList>
            <person name="Szuroczki S."/>
            <person name="Khayer B."/>
            <person name="Sproer C."/>
            <person name="Toumi M."/>
            <person name="Szabo A."/>
            <person name="Felfoldi T."/>
            <person name="Schumann P."/>
            <person name="Toth E."/>
        </authorList>
    </citation>
    <scope>NUCLEOTIDE SEQUENCE [LARGE SCALE GENOMIC DNA]</scope>
    <source>
        <strain evidence="2 3">DMA-k-7a</strain>
    </source>
</reference>
<protein>
    <submittedName>
        <fullName evidence="2">DUF3575 domain-containing protein</fullName>
    </submittedName>
</protein>
<accession>A0A4R4KIT8</accession>
<dbReference type="Pfam" id="PF12099">
    <property type="entry name" value="DUF3575"/>
    <property type="match status" value="1"/>
</dbReference>
<sequence>MKNGWLIGFFIFLGMSVQAQRASTDSLSSVIMLKVTPLALFDLDNTVQVGIELPLPNPAWTFQQEMGYGHSAFNLWYSERLENPNRETWRFRSQLRYYFRKRNQQSPYLAAEFLFKKNSREKLESIGMDCTGEFFNRQCAYFQNRTTHLGRFVNAFHLKWGWQFYLSERWSMDMYAGAGLRGLKVKYLSPNVDDQPFRDNNFFDVRTDEPGAYGPFPSLSMGLHLSYSLSKNK</sequence>
<feature type="chain" id="PRO_5020431230" evidence="1">
    <location>
        <begin position="22"/>
        <end position="233"/>
    </location>
</feature>
<dbReference type="EMBL" id="SMJU01000002">
    <property type="protein sequence ID" value="TDB68167.1"/>
    <property type="molecule type" value="Genomic_DNA"/>
</dbReference>
<dbReference type="InterPro" id="IPR021958">
    <property type="entry name" value="DUF3575"/>
</dbReference>
<dbReference type="OrthoDB" id="939956at2"/>
<proteinExistence type="predicted"/>
<dbReference type="AlphaFoldDB" id="A0A4R4KIT8"/>
<gene>
    <name evidence="2" type="ORF">EZE20_04380</name>
</gene>